<dbReference type="FunFam" id="3.20.20.100:FF:000002">
    <property type="entry name" value="2,5-diketo-D-gluconic acid reductase A"/>
    <property type="match status" value="1"/>
</dbReference>
<dbReference type="PIRSF" id="PIRSF000097">
    <property type="entry name" value="AKR"/>
    <property type="match status" value="1"/>
</dbReference>
<reference evidence="9" key="1">
    <citation type="submission" date="2016-10" db="EMBL/GenBank/DDBJ databases">
        <authorList>
            <person name="Varghese N."/>
            <person name="Submissions S."/>
        </authorList>
    </citation>
    <scope>NUCLEOTIDE SEQUENCE [LARGE SCALE GENOMIC DNA]</scope>
    <source>
        <strain evidence="9">KPR-1</strain>
    </source>
</reference>
<comment type="similarity">
    <text evidence="1">Belongs to the aldo/keto reductase family.</text>
</comment>
<dbReference type="PROSITE" id="PS00798">
    <property type="entry name" value="ALDOKETO_REDUCTASE_1"/>
    <property type="match status" value="1"/>
</dbReference>
<keyword evidence="9" id="KW-1185">Reference proteome</keyword>
<feature type="active site" description="Proton donor" evidence="4">
    <location>
        <position position="51"/>
    </location>
</feature>
<dbReference type="OrthoDB" id="9804790at2"/>
<keyword evidence="2" id="KW-0521">NADP</keyword>
<evidence type="ECO:0000256" key="4">
    <source>
        <dbReference type="PIRSR" id="PIRSR000097-1"/>
    </source>
</evidence>
<evidence type="ECO:0000256" key="1">
    <source>
        <dbReference type="ARBA" id="ARBA00007905"/>
    </source>
</evidence>
<dbReference type="PANTHER" id="PTHR43827">
    <property type="entry name" value="2,5-DIKETO-D-GLUCONIC ACID REDUCTASE"/>
    <property type="match status" value="1"/>
</dbReference>
<dbReference type="PRINTS" id="PR00069">
    <property type="entry name" value="ALDKETRDTASE"/>
</dbReference>
<proteinExistence type="inferred from homology"/>
<feature type="domain" description="NADP-dependent oxidoreductase" evidence="7">
    <location>
        <begin position="18"/>
        <end position="261"/>
    </location>
</feature>
<sequence>MPNVPDITLRDGATIPQLGFGVWQVEDDVAETAVAQALSDGYRLIDTARIYGNEEGVGRAIAASDVAREDVYLTTKLWNKDQGRDKALRAFDASLERLGTDYVDLYLIHWPCPKDDLYVETWKALIEIRASGRAKSIGVSNFLPHHLQRIIDETGEIPVLNQIELHPYHQRADLRELHHQYDIATEAWSPLSSGHGLLDDEVVAAVAQEAGVTPAQAVLAWHLAIGNVVIPKSVTPERITENLAAVDVELTPDQIAAISGLERGAATGANPDEVYIDLWG</sequence>
<organism evidence="8 9">
    <name type="scientific">Bowdeniella nasicola</name>
    <dbReference type="NCBI Taxonomy" id="208480"/>
    <lineage>
        <taxon>Bacteria</taxon>
        <taxon>Bacillati</taxon>
        <taxon>Actinomycetota</taxon>
        <taxon>Actinomycetes</taxon>
        <taxon>Actinomycetales</taxon>
        <taxon>Actinomycetaceae</taxon>
        <taxon>Bowdeniella</taxon>
    </lineage>
</organism>
<keyword evidence="3" id="KW-0560">Oxidoreductase</keyword>
<dbReference type="InterPro" id="IPR018170">
    <property type="entry name" value="Aldo/ket_reductase_CS"/>
</dbReference>
<name>A0A1H4BSZ7_9ACTO</name>
<gene>
    <name evidence="8" type="ORF">SAMN02910418_01768</name>
</gene>
<protein>
    <submittedName>
        <fullName evidence="8">Aldo/keto reductase</fullName>
    </submittedName>
</protein>
<dbReference type="Pfam" id="PF00248">
    <property type="entry name" value="Aldo_ket_red"/>
    <property type="match status" value="1"/>
</dbReference>
<dbReference type="PROSITE" id="PS00062">
    <property type="entry name" value="ALDOKETO_REDUCTASE_2"/>
    <property type="match status" value="1"/>
</dbReference>
<dbReference type="PROSITE" id="PS00063">
    <property type="entry name" value="ALDOKETO_REDUCTASE_3"/>
    <property type="match status" value="1"/>
</dbReference>
<evidence type="ECO:0000259" key="7">
    <source>
        <dbReference type="Pfam" id="PF00248"/>
    </source>
</evidence>
<evidence type="ECO:0000256" key="2">
    <source>
        <dbReference type="ARBA" id="ARBA00022857"/>
    </source>
</evidence>
<dbReference type="RefSeq" id="WP_092565044.1">
    <property type="nucleotide sequence ID" value="NZ_FNQV01000010.1"/>
</dbReference>
<dbReference type="InterPro" id="IPR023210">
    <property type="entry name" value="NADP_OxRdtase_dom"/>
</dbReference>
<evidence type="ECO:0000256" key="5">
    <source>
        <dbReference type="PIRSR" id="PIRSR000097-2"/>
    </source>
</evidence>
<accession>A0A1H4BSZ7</accession>
<evidence type="ECO:0000256" key="3">
    <source>
        <dbReference type="ARBA" id="ARBA00023002"/>
    </source>
</evidence>
<dbReference type="SUPFAM" id="SSF51430">
    <property type="entry name" value="NAD(P)-linked oxidoreductase"/>
    <property type="match status" value="1"/>
</dbReference>
<evidence type="ECO:0000313" key="8">
    <source>
        <dbReference type="EMBL" id="SEA51285.1"/>
    </source>
</evidence>
<feature type="binding site" evidence="5">
    <location>
        <position position="109"/>
    </location>
    <ligand>
        <name>substrate</name>
    </ligand>
</feature>
<dbReference type="GO" id="GO:0016616">
    <property type="term" value="F:oxidoreductase activity, acting on the CH-OH group of donors, NAD or NADP as acceptor"/>
    <property type="evidence" value="ECO:0007669"/>
    <property type="project" value="UniProtKB-ARBA"/>
</dbReference>
<evidence type="ECO:0000313" key="9">
    <source>
        <dbReference type="Proteomes" id="UP000199288"/>
    </source>
</evidence>
<feature type="site" description="Lowers pKa of active site Tyr" evidence="6">
    <location>
        <position position="76"/>
    </location>
</feature>
<dbReference type="PANTHER" id="PTHR43827:SF3">
    <property type="entry name" value="NADP-DEPENDENT OXIDOREDUCTASE DOMAIN-CONTAINING PROTEIN"/>
    <property type="match status" value="1"/>
</dbReference>
<dbReference type="Gene3D" id="3.20.20.100">
    <property type="entry name" value="NADP-dependent oxidoreductase domain"/>
    <property type="match status" value="1"/>
</dbReference>
<dbReference type="InterPro" id="IPR036812">
    <property type="entry name" value="NAD(P)_OxRdtase_dom_sf"/>
</dbReference>
<dbReference type="InterPro" id="IPR020471">
    <property type="entry name" value="AKR"/>
</dbReference>
<dbReference type="AlphaFoldDB" id="A0A1H4BSZ7"/>
<dbReference type="EMBL" id="FNQV01000010">
    <property type="protein sequence ID" value="SEA51285.1"/>
    <property type="molecule type" value="Genomic_DNA"/>
</dbReference>
<evidence type="ECO:0000256" key="6">
    <source>
        <dbReference type="PIRSR" id="PIRSR000097-3"/>
    </source>
</evidence>
<dbReference type="Proteomes" id="UP000199288">
    <property type="component" value="Unassembled WGS sequence"/>
</dbReference>